<keyword evidence="3" id="KW-1185">Reference proteome</keyword>
<evidence type="ECO:0000313" key="2">
    <source>
        <dbReference type="EMBL" id="GFS07283.1"/>
    </source>
</evidence>
<evidence type="ECO:0000313" key="3">
    <source>
        <dbReference type="Proteomes" id="UP000762676"/>
    </source>
</evidence>
<evidence type="ECO:0000259" key="1">
    <source>
        <dbReference type="PROSITE" id="PS50878"/>
    </source>
</evidence>
<dbReference type="InterPro" id="IPR043128">
    <property type="entry name" value="Rev_trsase/Diguanyl_cyclase"/>
</dbReference>
<dbReference type="InterPro" id="IPR000477">
    <property type="entry name" value="RT_dom"/>
</dbReference>
<dbReference type="AlphaFoldDB" id="A0AAV4ICD0"/>
<dbReference type="PROSITE" id="PS50878">
    <property type="entry name" value="RT_POL"/>
    <property type="match status" value="1"/>
</dbReference>
<reference evidence="2 3" key="1">
    <citation type="journal article" date="2021" name="Elife">
        <title>Chloroplast acquisition without the gene transfer in kleptoplastic sea slugs, Plakobranchus ocellatus.</title>
        <authorList>
            <person name="Maeda T."/>
            <person name="Takahashi S."/>
            <person name="Yoshida T."/>
            <person name="Shimamura S."/>
            <person name="Takaki Y."/>
            <person name="Nagai Y."/>
            <person name="Toyoda A."/>
            <person name="Suzuki Y."/>
            <person name="Arimoto A."/>
            <person name="Ishii H."/>
            <person name="Satoh N."/>
            <person name="Nishiyama T."/>
            <person name="Hasebe M."/>
            <person name="Maruyama T."/>
            <person name="Minagawa J."/>
            <person name="Obokata J."/>
            <person name="Shigenobu S."/>
        </authorList>
    </citation>
    <scope>NUCLEOTIDE SEQUENCE [LARGE SCALE GENOMIC DNA]</scope>
</reference>
<dbReference type="Proteomes" id="UP000762676">
    <property type="component" value="Unassembled WGS sequence"/>
</dbReference>
<protein>
    <submittedName>
        <fullName evidence="2">Retrovirus-related Pol polyprotein LINE-1</fullName>
    </submittedName>
</protein>
<dbReference type="SUPFAM" id="SSF56672">
    <property type="entry name" value="DNA/RNA polymerases"/>
    <property type="match status" value="1"/>
</dbReference>
<dbReference type="InterPro" id="IPR043502">
    <property type="entry name" value="DNA/RNA_pol_sf"/>
</dbReference>
<feature type="domain" description="Reverse transcriptase" evidence="1">
    <location>
        <begin position="1"/>
        <end position="176"/>
    </location>
</feature>
<dbReference type="Pfam" id="PF00078">
    <property type="entry name" value="RVT_1"/>
    <property type="match status" value="1"/>
</dbReference>
<dbReference type="EMBL" id="BMAT01009498">
    <property type="protein sequence ID" value="GFS07283.1"/>
    <property type="molecule type" value="Genomic_DNA"/>
</dbReference>
<comment type="caution">
    <text evidence="2">The sequence shown here is derived from an EMBL/GenBank/DDBJ whole genome shotgun (WGS) entry which is preliminary data.</text>
</comment>
<dbReference type="PANTHER" id="PTHR47027:SF20">
    <property type="entry name" value="REVERSE TRANSCRIPTASE-LIKE PROTEIN WITH RNA-DIRECTED DNA POLYMERASE DOMAIN"/>
    <property type="match status" value="1"/>
</dbReference>
<dbReference type="PANTHER" id="PTHR47027">
    <property type="entry name" value="REVERSE TRANSCRIPTASE DOMAIN-CONTAINING PROTEIN"/>
    <property type="match status" value="1"/>
</dbReference>
<proteinExistence type="predicted"/>
<sequence>MAAHQKDIYVGFIDYTQAYDEVHHAKLMEVLTKAGVPDHKTRLIAELCRNQTAKVKTNPGTTVDISILRGVTQGCVLSPALFNLCTKFLLQEVLKEKRGITFNDENFTNVRYADDTVIMAETPESLQQMLDSIAKRYKTYGMEVNAKKTKIMHIGKEKKKISILIDGTPLEKVTKY</sequence>
<name>A0AAV4ICD0_9GAST</name>
<dbReference type="Gene3D" id="3.30.70.270">
    <property type="match status" value="1"/>
</dbReference>
<accession>A0AAV4ICD0</accession>
<organism evidence="2 3">
    <name type="scientific">Elysia marginata</name>
    <dbReference type="NCBI Taxonomy" id="1093978"/>
    <lineage>
        <taxon>Eukaryota</taxon>
        <taxon>Metazoa</taxon>
        <taxon>Spiralia</taxon>
        <taxon>Lophotrochozoa</taxon>
        <taxon>Mollusca</taxon>
        <taxon>Gastropoda</taxon>
        <taxon>Heterobranchia</taxon>
        <taxon>Euthyneura</taxon>
        <taxon>Panpulmonata</taxon>
        <taxon>Sacoglossa</taxon>
        <taxon>Placobranchoidea</taxon>
        <taxon>Plakobranchidae</taxon>
        <taxon>Elysia</taxon>
    </lineage>
</organism>
<gene>
    <name evidence="2" type="ORF">ElyMa_004726600</name>
</gene>